<dbReference type="Pfam" id="PF00872">
    <property type="entry name" value="Transposase_mut"/>
    <property type="match status" value="1"/>
</dbReference>
<keyword evidence="3" id="KW-0815">Transposition</keyword>
<evidence type="ECO:0000256" key="3">
    <source>
        <dbReference type="ARBA" id="ARBA00022578"/>
    </source>
</evidence>
<evidence type="ECO:0000256" key="2">
    <source>
        <dbReference type="ARBA" id="ARBA00010961"/>
    </source>
</evidence>
<protein>
    <submittedName>
        <fullName evidence="7">Uncharacterized protein</fullName>
    </submittedName>
</protein>
<comment type="caution">
    <text evidence="7">The sequence shown here is derived from an EMBL/GenBank/DDBJ whole genome shotgun (WGS) entry which is preliminary data.</text>
</comment>
<accession>A0ABP4R8L6</accession>
<comment type="function">
    <text evidence="1">Required for the transposition of the insertion element.</text>
</comment>
<feature type="region of interest" description="Disordered" evidence="6">
    <location>
        <begin position="1"/>
        <end position="22"/>
    </location>
</feature>
<dbReference type="Proteomes" id="UP001500064">
    <property type="component" value="Unassembled WGS sequence"/>
</dbReference>
<proteinExistence type="inferred from homology"/>
<keyword evidence="8" id="KW-1185">Reference proteome</keyword>
<name>A0ABP4R8L6_9ACTN</name>
<comment type="similarity">
    <text evidence="2">Belongs to the transposase mutator family.</text>
</comment>
<dbReference type="EMBL" id="BAAAMU010000029">
    <property type="protein sequence ID" value="GAA1641362.1"/>
    <property type="molecule type" value="Genomic_DNA"/>
</dbReference>
<gene>
    <name evidence="7" type="ORF">GCM10009733_043000</name>
</gene>
<evidence type="ECO:0000313" key="8">
    <source>
        <dbReference type="Proteomes" id="UP001500064"/>
    </source>
</evidence>
<evidence type="ECO:0000256" key="4">
    <source>
        <dbReference type="ARBA" id="ARBA00023125"/>
    </source>
</evidence>
<evidence type="ECO:0000256" key="5">
    <source>
        <dbReference type="ARBA" id="ARBA00023172"/>
    </source>
</evidence>
<keyword evidence="5" id="KW-0233">DNA recombination</keyword>
<evidence type="ECO:0000313" key="7">
    <source>
        <dbReference type="EMBL" id="GAA1641362.1"/>
    </source>
</evidence>
<dbReference type="InterPro" id="IPR001207">
    <property type="entry name" value="Transposase_mutator"/>
</dbReference>
<evidence type="ECO:0000256" key="1">
    <source>
        <dbReference type="ARBA" id="ARBA00002190"/>
    </source>
</evidence>
<reference evidence="8" key="1">
    <citation type="journal article" date="2019" name="Int. J. Syst. Evol. Microbiol.">
        <title>The Global Catalogue of Microorganisms (GCM) 10K type strain sequencing project: providing services to taxonomists for standard genome sequencing and annotation.</title>
        <authorList>
            <consortium name="The Broad Institute Genomics Platform"/>
            <consortium name="The Broad Institute Genome Sequencing Center for Infectious Disease"/>
            <person name="Wu L."/>
            <person name="Ma J."/>
        </authorList>
    </citation>
    <scope>NUCLEOTIDE SEQUENCE [LARGE SCALE GENOMIC DNA]</scope>
    <source>
        <strain evidence="8">JCM 13929</strain>
    </source>
</reference>
<keyword evidence="4" id="KW-0238">DNA-binding</keyword>
<sequence length="65" mass="6815">MFSLSDGPDAEDEDSCHLLGSASPTIEGWREMAVVIATAITADGHREVLGLAVGDSKSFGRNPEP</sequence>
<evidence type="ECO:0000256" key="6">
    <source>
        <dbReference type="SAM" id="MobiDB-lite"/>
    </source>
</evidence>
<organism evidence="7 8">
    <name type="scientific">Nonomuraea maheshkhaliensis</name>
    <dbReference type="NCBI Taxonomy" id="419590"/>
    <lineage>
        <taxon>Bacteria</taxon>
        <taxon>Bacillati</taxon>
        <taxon>Actinomycetota</taxon>
        <taxon>Actinomycetes</taxon>
        <taxon>Streptosporangiales</taxon>
        <taxon>Streptosporangiaceae</taxon>
        <taxon>Nonomuraea</taxon>
    </lineage>
</organism>